<comment type="caution">
    <text evidence="9">Lacks conserved residue(s) required for the propagation of feature annotation.</text>
</comment>
<gene>
    <name evidence="9" type="primary">tmcA</name>
    <name evidence="11" type="ORF">FE839_12270</name>
</gene>
<comment type="function">
    <text evidence="9">Catalyzes the formation of N(4)-acetylcytidine (ac(4)C) at the wobble position of tRNA(Met), by using acetyl-CoA as an acetyl donor and ATP (or GTP).</text>
</comment>
<dbReference type="CDD" id="cd04301">
    <property type="entry name" value="NAT_SF"/>
    <property type="match status" value="1"/>
</dbReference>
<evidence type="ECO:0000256" key="1">
    <source>
        <dbReference type="ARBA" id="ARBA00022490"/>
    </source>
</evidence>
<feature type="binding site" evidence="9">
    <location>
        <position position="496"/>
    </location>
    <ligand>
        <name>acetyl-CoA</name>
        <dbReference type="ChEBI" id="CHEBI:57288"/>
    </ligand>
</feature>
<evidence type="ECO:0000313" key="11">
    <source>
        <dbReference type="EMBL" id="TLV17554.1"/>
    </source>
</evidence>
<dbReference type="Pfam" id="PF17176">
    <property type="entry name" value="tRNA_bind_3"/>
    <property type="match status" value="1"/>
</dbReference>
<dbReference type="PROSITE" id="PS51186">
    <property type="entry name" value="GNAT"/>
    <property type="match status" value="1"/>
</dbReference>
<comment type="caution">
    <text evidence="11">The sequence shown here is derived from an EMBL/GenBank/DDBJ whole genome shotgun (WGS) entry which is preliminary data.</text>
</comment>
<evidence type="ECO:0000256" key="7">
    <source>
        <dbReference type="ARBA" id="ARBA00022884"/>
    </source>
</evidence>
<dbReference type="Gene3D" id="3.40.50.11040">
    <property type="match status" value="1"/>
</dbReference>
<dbReference type="EC" id="2.3.1.193" evidence="9"/>
<name>A0A5R9LHP9_9ENTR</name>
<dbReference type="Gene3D" id="3.40.630.30">
    <property type="match status" value="1"/>
</dbReference>
<comment type="subcellular location">
    <subcellularLocation>
        <location evidence="9">Cytoplasm</location>
    </subcellularLocation>
</comment>
<keyword evidence="1 9" id="KW-0963">Cytoplasm</keyword>
<dbReference type="PANTHER" id="PTHR10925:SF5">
    <property type="entry name" value="RNA CYTIDINE ACETYLTRANSFERASE"/>
    <property type="match status" value="1"/>
</dbReference>
<evidence type="ECO:0000256" key="2">
    <source>
        <dbReference type="ARBA" id="ARBA00022555"/>
    </source>
</evidence>
<dbReference type="SUPFAM" id="SSF55729">
    <property type="entry name" value="Acyl-CoA N-acyltransferases (Nat)"/>
    <property type="match status" value="1"/>
</dbReference>
<dbReference type="GO" id="GO:0051392">
    <property type="term" value="F:tRNA cytidine N4-acetyltransferase activity"/>
    <property type="evidence" value="ECO:0007669"/>
    <property type="project" value="UniProtKB-UniRule"/>
</dbReference>
<dbReference type="GO" id="GO:0000049">
    <property type="term" value="F:tRNA binding"/>
    <property type="evidence" value="ECO:0007669"/>
    <property type="project" value="UniProtKB-UniRule"/>
</dbReference>
<dbReference type="Proteomes" id="UP000307430">
    <property type="component" value="Unassembled WGS sequence"/>
</dbReference>
<feature type="binding site" evidence="9">
    <location>
        <position position="503"/>
    </location>
    <ligand>
        <name>acetyl-CoA</name>
        <dbReference type="ChEBI" id="CHEBI:57288"/>
    </ligand>
</feature>
<comment type="similarity">
    <text evidence="9">Belongs to the TmcA family.</text>
</comment>
<dbReference type="GO" id="GO:1904812">
    <property type="term" value="P:rRNA acetylation involved in maturation of SSU-rRNA"/>
    <property type="evidence" value="ECO:0007669"/>
    <property type="project" value="TreeGrafter"/>
</dbReference>
<dbReference type="InterPro" id="IPR032672">
    <property type="entry name" value="TmcA/NAT10/Kre33"/>
</dbReference>
<dbReference type="GO" id="GO:1990883">
    <property type="term" value="F:18S rRNA cytidine N-acetyltransferase activity"/>
    <property type="evidence" value="ECO:0007669"/>
    <property type="project" value="TreeGrafter"/>
</dbReference>
<feature type="domain" description="N-acetyltransferase" evidence="10">
    <location>
        <begin position="354"/>
        <end position="528"/>
    </location>
</feature>
<evidence type="ECO:0000256" key="6">
    <source>
        <dbReference type="ARBA" id="ARBA00022840"/>
    </source>
</evidence>
<dbReference type="SUPFAM" id="SSF52540">
    <property type="entry name" value="P-loop containing nucleoside triphosphate hydrolases"/>
    <property type="match status" value="1"/>
</dbReference>
<keyword evidence="4 9" id="KW-0819">tRNA processing</keyword>
<feature type="binding site" evidence="9">
    <location>
        <begin position="458"/>
        <end position="460"/>
    </location>
    <ligand>
        <name>acetyl-CoA</name>
        <dbReference type="ChEBI" id="CHEBI:57288"/>
    </ligand>
</feature>
<dbReference type="PANTHER" id="PTHR10925">
    <property type="entry name" value="N-ACETYLTRANSFERASE 10"/>
    <property type="match status" value="1"/>
</dbReference>
<dbReference type="Pfam" id="PF08351">
    <property type="entry name" value="TmcA_N"/>
    <property type="match status" value="1"/>
</dbReference>
<organism evidence="11 12">
    <name type="scientific">Klebsiella indica</name>
    <dbReference type="NCBI Taxonomy" id="2582917"/>
    <lineage>
        <taxon>Bacteria</taxon>
        <taxon>Pseudomonadati</taxon>
        <taxon>Pseudomonadota</taxon>
        <taxon>Gammaproteobacteria</taxon>
        <taxon>Enterobacterales</taxon>
        <taxon>Enterobacteriaceae</taxon>
        <taxon>Klebsiella/Raoultella group</taxon>
        <taxon>Klebsiella</taxon>
    </lineage>
</organism>
<protein>
    <recommendedName>
        <fullName evidence="9">tRNA(Met) cytidine acetyltransferase TmcA</fullName>
        <ecNumber evidence="9">2.3.1.193</ecNumber>
    </recommendedName>
</protein>
<evidence type="ECO:0000256" key="5">
    <source>
        <dbReference type="ARBA" id="ARBA00022741"/>
    </source>
</evidence>
<evidence type="ECO:0000259" key="10">
    <source>
        <dbReference type="PROSITE" id="PS51186"/>
    </source>
</evidence>
<dbReference type="EMBL" id="VCHQ01000015">
    <property type="protein sequence ID" value="TLV17554.1"/>
    <property type="molecule type" value="Genomic_DNA"/>
</dbReference>
<dbReference type="GO" id="GO:0005737">
    <property type="term" value="C:cytoplasm"/>
    <property type="evidence" value="ECO:0007669"/>
    <property type="project" value="UniProtKB-SubCell"/>
</dbReference>
<evidence type="ECO:0000256" key="8">
    <source>
        <dbReference type="ARBA" id="ARBA00023315"/>
    </source>
</evidence>
<reference evidence="11 12" key="1">
    <citation type="submission" date="2019-05" db="EMBL/GenBank/DDBJ databases">
        <title>Genome sequence of Klebsiella sp strain TOUT106.</title>
        <authorList>
            <person name="Rahi P."/>
            <person name="Chaudhari D."/>
        </authorList>
    </citation>
    <scope>NUCLEOTIDE SEQUENCE [LARGE SCALE GENOMIC DNA]</scope>
    <source>
        <strain evidence="11 12">TOUT106</strain>
    </source>
</reference>
<sequence>MDELLHLTTQMAREGIRRLLVLSGDDAWTLRQAQILRTALAGDGLWVGPQPMPAPYTSPGTLKSLLGREFQHAFFDAREGFDVAALAALAGTLRAGSWLILLTPDFAQWAMRPDADSLRWSDTLLPVVAPNFVYRFCQQIIADSESILWRQRHKLVVPDFSARVAWHPADGHPQAEQATVLAELADFSPGIAALIAERGRGKSALAGMLIRQLAGDAIVTAPARGATDVMAAFAGGDFRFMAPDALLASECNASWLIVDEAAAIPGPQLRQLIARFPRTLLTTTVQGYEGTGRGFLLKFCASFTHLRQFSLTTPVRWAAGCPLEAMIAQLLLFGDETFRQQPIGDVMLESVDQALWRQYPGLPEAMYQLLSGAHYRTSPLDLRRMMDAPGQHFVCARSGDRVAGALWLVEEGGLEPSLSQAVWAGFRRPRGNLVAQSLAAHGGSPLAATLTGLRISRIAVHPARQREGLGQRLVARAISLAADRDYLSVSFGYTPELWRFWQRCGFTLVRLGTHREASSGCYTAMALYPLSESGHQLVNKEAQRLLRDEYWLRDWRDGAFPLTMQEATILTEEDWLEVAGFAFAHRPLLASAGSLNRLLMQVDLPLPALRARLRRQDESTLCRALQISGRKALLVRLREEAAQALSSLNATRADALRQQVTILQFF</sequence>
<accession>A0A5R9LHP9</accession>
<dbReference type="GO" id="GO:0002101">
    <property type="term" value="P:tRNA wobble cytosine modification"/>
    <property type="evidence" value="ECO:0007669"/>
    <property type="project" value="UniProtKB-UniRule"/>
</dbReference>
<dbReference type="InterPro" id="IPR038321">
    <property type="entry name" value="TmcA_C_sf"/>
</dbReference>
<dbReference type="Gene3D" id="3.40.50.300">
    <property type="entry name" value="P-loop containing nucleotide triphosphate hydrolases"/>
    <property type="match status" value="1"/>
</dbReference>
<evidence type="ECO:0000256" key="3">
    <source>
        <dbReference type="ARBA" id="ARBA00022679"/>
    </source>
</evidence>
<keyword evidence="7 9" id="KW-0694">RNA-binding</keyword>
<dbReference type="Pfam" id="PF05127">
    <property type="entry name" value="NAT10_TcmA_helicase"/>
    <property type="match status" value="1"/>
</dbReference>
<dbReference type="HAMAP" id="MF_01886">
    <property type="entry name" value="tRNA_acetyltr_TmcA"/>
    <property type="match status" value="1"/>
</dbReference>
<keyword evidence="2 9" id="KW-0820">tRNA-binding</keyword>
<keyword evidence="3 9" id="KW-0808">Transferase</keyword>
<feature type="binding site" evidence="9">
    <location>
        <position position="316"/>
    </location>
    <ligand>
        <name>ATP</name>
        <dbReference type="ChEBI" id="CHEBI:30616"/>
    </ligand>
</feature>
<proteinExistence type="inferred from homology"/>
<dbReference type="InterPro" id="IPR016181">
    <property type="entry name" value="Acyl_CoA_acyltransferase"/>
</dbReference>
<dbReference type="RefSeq" id="WP_138361085.1">
    <property type="nucleotide sequence ID" value="NZ_VCHQ01000015.1"/>
</dbReference>
<dbReference type="FunFam" id="3.40.630.30:FF:000054">
    <property type="entry name" value="tRNA(Met) cytidine acetyltransferase TmcA"/>
    <property type="match status" value="1"/>
</dbReference>
<evidence type="ECO:0000256" key="9">
    <source>
        <dbReference type="HAMAP-Rule" id="MF_01886"/>
    </source>
</evidence>
<dbReference type="Pfam" id="PF13718">
    <property type="entry name" value="GNAT_acetyltr_2"/>
    <property type="match status" value="2"/>
</dbReference>
<comment type="catalytic activity">
    <reaction evidence="9">
        <text>cytidine(34) in elongator tRNA(Met) + acetyl-CoA + ATP + H2O = N(4)-acetylcytidine(34) in elongator tRNA(Met) + ADP + phosphate + CoA + H(+)</text>
        <dbReference type="Rhea" id="RHEA:43788"/>
        <dbReference type="Rhea" id="RHEA-COMP:10693"/>
        <dbReference type="Rhea" id="RHEA-COMP:10694"/>
        <dbReference type="ChEBI" id="CHEBI:15377"/>
        <dbReference type="ChEBI" id="CHEBI:15378"/>
        <dbReference type="ChEBI" id="CHEBI:30616"/>
        <dbReference type="ChEBI" id="CHEBI:43474"/>
        <dbReference type="ChEBI" id="CHEBI:57287"/>
        <dbReference type="ChEBI" id="CHEBI:57288"/>
        <dbReference type="ChEBI" id="CHEBI:74900"/>
        <dbReference type="ChEBI" id="CHEBI:82748"/>
        <dbReference type="ChEBI" id="CHEBI:456216"/>
        <dbReference type="EC" id="2.3.1.193"/>
    </reaction>
</comment>
<dbReference type="InterPro" id="IPR000182">
    <property type="entry name" value="GNAT_dom"/>
</dbReference>
<keyword evidence="12" id="KW-1185">Reference proteome</keyword>
<dbReference type="InterPro" id="IPR027417">
    <property type="entry name" value="P-loop_NTPase"/>
</dbReference>
<dbReference type="Gene3D" id="1.20.120.890">
    <property type="entry name" value="tRNA(Met) cytidine acetyltransferase, tail domain"/>
    <property type="match status" value="1"/>
</dbReference>
<dbReference type="InterPro" id="IPR033442">
    <property type="entry name" value="TmcA_tRNA_bind"/>
</dbReference>
<keyword evidence="8 9" id="KW-0012">Acyltransferase</keyword>
<dbReference type="FunFam" id="3.40.50.11040:FF:000003">
    <property type="entry name" value="tRNA(Met) cytidine acetyltransferase TmcA"/>
    <property type="match status" value="1"/>
</dbReference>
<feature type="binding site" evidence="9">
    <location>
        <position position="177"/>
    </location>
    <ligand>
        <name>ATP</name>
        <dbReference type="ChEBI" id="CHEBI:30616"/>
    </ligand>
</feature>
<dbReference type="AlphaFoldDB" id="A0A5R9LHP9"/>
<dbReference type="InterPro" id="IPR013562">
    <property type="entry name" value="TmcA/NAT10_N"/>
</dbReference>
<dbReference type="FunFam" id="3.40.50.300:FF:001011">
    <property type="entry name" value="tRNA(Met) cytidine acetyltransferase TmcA"/>
    <property type="match status" value="1"/>
</dbReference>
<evidence type="ECO:0000256" key="4">
    <source>
        <dbReference type="ARBA" id="ARBA00022694"/>
    </source>
</evidence>
<keyword evidence="6 9" id="KW-0067">ATP-binding</keyword>
<dbReference type="GO" id="GO:0005524">
    <property type="term" value="F:ATP binding"/>
    <property type="evidence" value="ECO:0007669"/>
    <property type="project" value="UniProtKB-UniRule"/>
</dbReference>
<keyword evidence="5 9" id="KW-0547">Nucleotide-binding</keyword>
<dbReference type="InterPro" id="IPR007807">
    <property type="entry name" value="TcmA/NAT10_helicase"/>
</dbReference>
<dbReference type="GO" id="GO:0051391">
    <property type="term" value="P:tRNA acetylation"/>
    <property type="evidence" value="ECO:0007669"/>
    <property type="project" value="UniProtKB-UniRule"/>
</dbReference>
<evidence type="ECO:0000313" key="12">
    <source>
        <dbReference type="Proteomes" id="UP000307430"/>
    </source>
</evidence>
<dbReference type="InterPro" id="IPR024914">
    <property type="entry name" value="tRNA_acetyltr_TmcA"/>
</dbReference>